<name>A0A450X7Z9_9GAMM</name>
<dbReference type="InterPro" id="IPR051783">
    <property type="entry name" value="NAD(P)-dependent_oxidoreduct"/>
</dbReference>
<dbReference type="Gene3D" id="3.40.50.720">
    <property type="entry name" value="NAD(P)-binding Rossmann-like Domain"/>
    <property type="match status" value="1"/>
</dbReference>
<dbReference type="Pfam" id="PF01370">
    <property type="entry name" value="Epimerase"/>
    <property type="match status" value="1"/>
</dbReference>
<dbReference type="InterPro" id="IPR001509">
    <property type="entry name" value="Epimerase_deHydtase"/>
</dbReference>
<dbReference type="GO" id="GO:0005737">
    <property type="term" value="C:cytoplasm"/>
    <property type="evidence" value="ECO:0007669"/>
    <property type="project" value="TreeGrafter"/>
</dbReference>
<dbReference type="PANTHER" id="PTHR48079:SF6">
    <property type="entry name" value="NAD(P)-BINDING DOMAIN-CONTAINING PROTEIN-RELATED"/>
    <property type="match status" value="1"/>
</dbReference>
<gene>
    <name evidence="2" type="ORF">BECKMB1821G_GA0114241_101329</name>
</gene>
<evidence type="ECO:0000259" key="1">
    <source>
        <dbReference type="Pfam" id="PF01370"/>
    </source>
</evidence>
<feature type="domain" description="NAD-dependent epimerase/dehydratase" evidence="1">
    <location>
        <begin position="3"/>
        <end position="228"/>
    </location>
</feature>
<protein>
    <submittedName>
        <fullName evidence="2">Dihydroflavonol-4-reductase</fullName>
    </submittedName>
</protein>
<dbReference type="AlphaFoldDB" id="A0A450X7Z9"/>
<evidence type="ECO:0000313" key="2">
    <source>
        <dbReference type="EMBL" id="VFK25396.1"/>
    </source>
</evidence>
<dbReference type="GO" id="GO:0004029">
    <property type="term" value="F:aldehyde dehydrogenase (NAD+) activity"/>
    <property type="evidence" value="ECO:0007669"/>
    <property type="project" value="TreeGrafter"/>
</dbReference>
<dbReference type="EMBL" id="CAADFO010000013">
    <property type="protein sequence ID" value="VFK25396.1"/>
    <property type="molecule type" value="Genomic_DNA"/>
</dbReference>
<sequence length="325" mass="36030">MNIFITGATGFLGKELVKVLSHTKHTLHCLARETSDIAHLKEAGARIIIGDVTHKDSLRQGMEGCQWVMHLANIYSFWEPDRSVFQRVNVDGTRNVMECAMDAGIAKVIHVSTCATYGCPAQSPFTEDSEPGQPLSEYARTKHIGDEIAWKLHQEHGLPIVMILPAPILGAGDPKATGQYVSDLLNRRLPATMLHDASMTFVHVLDVAVAILKAAEKEGNIGERYLLGKYRLSVREMNEMVRDISGVSLPIFSLPDFLVMPTAGLFTLMANTFKIPPPWGMSVDQIRSIQTGIYFDGMKAEQELGITYTPLYNAIEAMVREEMSR</sequence>
<proteinExistence type="predicted"/>
<organism evidence="2">
    <name type="scientific">Candidatus Kentrum sp. MB</name>
    <dbReference type="NCBI Taxonomy" id="2138164"/>
    <lineage>
        <taxon>Bacteria</taxon>
        <taxon>Pseudomonadati</taxon>
        <taxon>Pseudomonadota</taxon>
        <taxon>Gammaproteobacteria</taxon>
        <taxon>Candidatus Kentrum</taxon>
    </lineage>
</organism>
<dbReference type="InterPro" id="IPR036291">
    <property type="entry name" value="NAD(P)-bd_dom_sf"/>
</dbReference>
<dbReference type="SUPFAM" id="SSF51735">
    <property type="entry name" value="NAD(P)-binding Rossmann-fold domains"/>
    <property type="match status" value="1"/>
</dbReference>
<reference evidence="2" key="1">
    <citation type="submission" date="2019-02" db="EMBL/GenBank/DDBJ databases">
        <authorList>
            <person name="Gruber-Vodicka R. H."/>
            <person name="Seah K. B. B."/>
        </authorList>
    </citation>
    <scope>NUCLEOTIDE SEQUENCE</scope>
    <source>
        <strain evidence="2">BECK_BZ197</strain>
    </source>
</reference>
<dbReference type="PANTHER" id="PTHR48079">
    <property type="entry name" value="PROTEIN YEEZ"/>
    <property type="match status" value="1"/>
</dbReference>
<accession>A0A450X7Z9</accession>